<evidence type="ECO:0000256" key="8">
    <source>
        <dbReference type="PROSITE-ProRule" id="PRU00508"/>
    </source>
</evidence>
<name>A0AAD9I7X6_9PEZI</name>
<dbReference type="Pfam" id="PF02207">
    <property type="entry name" value="zf-UBR"/>
    <property type="match status" value="1"/>
</dbReference>
<evidence type="ECO:0000256" key="7">
    <source>
        <dbReference type="ARBA" id="ARBA00046341"/>
    </source>
</evidence>
<dbReference type="InterPro" id="IPR039164">
    <property type="entry name" value="UBR1-like"/>
</dbReference>
<comment type="function">
    <text evidence="9">Ubiquitin ligase protein which is a component of the N-end rule pathway. Recognizes and binds to proteins bearing specific N-terminal residues that are destabilizing according to the N-end rule, leading to their ubiquitination and subsequent degradation.</text>
</comment>
<feature type="compositionally biased region" description="Acidic residues" evidence="10">
    <location>
        <begin position="1638"/>
        <end position="1647"/>
    </location>
</feature>
<feature type="compositionally biased region" description="Pro residues" evidence="10">
    <location>
        <begin position="481"/>
        <end position="493"/>
    </location>
</feature>
<feature type="region of interest" description="Disordered" evidence="10">
    <location>
        <begin position="477"/>
        <end position="515"/>
    </location>
</feature>
<comment type="pathway">
    <text evidence="9">Protein modification; protein ubiquitination.</text>
</comment>
<dbReference type="FunFam" id="2.10.110.30:FF:000001">
    <property type="entry name" value="E3 ubiquitin-protein ligase UBR2 isoform 1"/>
    <property type="match status" value="1"/>
</dbReference>
<dbReference type="EMBL" id="JAQQPM010000006">
    <property type="protein sequence ID" value="KAK2072876.1"/>
    <property type="molecule type" value="Genomic_DNA"/>
</dbReference>
<dbReference type="EC" id="2.3.2.27" evidence="9"/>
<feature type="compositionally biased region" description="Basic and acidic residues" evidence="10">
    <location>
        <begin position="1689"/>
        <end position="1699"/>
    </location>
</feature>
<organism evidence="12 13">
    <name type="scientific">Phyllachora maydis</name>
    <dbReference type="NCBI Taxonomy" id="1825666"/>
    <lineage>
        <taxon>Eukaryota</taxon>
        <taxon>Fungi</taxon>
        <taxon>Dikarya</taxon>
        <taxon>Ascomycota</taxon>
        <taxon>Pezizomycotina</taxon>
        <taxon>Sordariomycetes</taxon>
        <taxon>Sordariomycetidae</taxon>
        <taxon>Phyllachorales</taxon>
        <taxon>Phyllachoraceae</taxon>
        <taxon>Phyllachora</taxon>
    </lineage>
</organism>
<dbReference type="InterPro" id="IPR055194">
    <property type="entry name" value="UBR1-like_WH"/>
</dbReference>
<feature type="region of interest" description="Disordered" evidence="10">
    <location>
        <begin position="401"/>
        <end position="446"/>
    </location>
</feature>
<evidence type="ECO:0000256" key="6">
    <source>
        <dbReference type="ARBA" id="ARBA00022833"/>
    </source>
</evidence>
<dbReference type="GO" id="GO:0016567">
    <property type="term" value="P:protein ubiquitination"/>
    <property type="evidence" value="ECO:0007669"/>
    <property type="project" value="UniProtKB-UniRule"/>
</dbReference>
<evidence type="ECO:0000259" key="11">
    <source>
        <dbReference type="PROSITE" id="PS51157"/>
    </source>
</evidence>
<keyword evidence="13" id="KW-1185">Reference proteome</keyword>
<dbReference type="SUPFAM" id="SSF46785">
    <property type="entry name" value="Winged helix' DNA-binding domain"/>
    <property type="match status" value="1"/>
</dbReference>
<keyword evidence="5 9" id="KW-0833">Ubl conjugation pathway</keyword>
<reference evidence="12" key="1">
    <citation type="journal article" date="2023" name="Mol. Plant Microbe Interact.">
        <title>Elucidating the Obligate Nature and Biological Capacity of an Invasive Fungal Corn Pathogen.</title>
        <authorList>
            <person name="MacCready J.S."/>
            <person name="Roggenkamp E.M."/>
            <person name="Gdanetz K."/>
            <person name="Chilvers M.I."/>
        </authorList>
    </citation>
    <scope>NUCLEOTIDE SEQUENCE</scope>
    <source>
        <strain evidence="12">PM02</strain>
    </source>
</reference>
<feature type="region of interest" description="Disordered" evidence="10">
    <location>
        <begin position="1601"/>
        <end position="1672"/>
    </location>
</feature>
<dbReference type="PANTHER" id="PTHR21497:SF24">
    <property type="entry name" value="E3 UBIQUITIN-PROTEIN LIGASE UBR1"/>
    <property type="match status" value="1"/>
</dbReference>
<evidence type="ECO:0000313" key="12">
    <source>
        <dbReference type="EMBL" id="KAK2072876.1"/>
    </source>
</evidence>
<evidence type="ECO:0000256" key="5">
    <source>
        <dbReference type="ARBA" id="ARBA00022786"/>
    </source>
</evidence>
<evidence type="ECO:0000256" key="9">
    <source>
        <dbReference type="RuleBase" id="RU366018"/>
    </source>
</evidence>
<dbReference type="InterPro" id="IPR044046">
    <property type="entry name" value="E3_ligase_UBR-like_C"/>
</dbReference>
<dbReference type="SMART" id="SM00396">
    <property type="entry name" value="ZnF_UBR1"/>
    <property type="match status" value="1"/>
</dbReference>
<dbReference type="GO" id="GO:0000151">
    <property type="term" value="C:ubiquitin ligase complex"/>
    <property type="evidence" value="ECO:0007669"/>
    <property type="project" value="TreeGrafter"/>
</dbReference>
<feature type="region of interest" description="Disordered" evidence="10">
    <location>
        <begin position="1689"/>
        <end position="1710"/>
    </location>
</feature>
<dbReference type="InterPro" id="IPR036390">
    <property type="entry name" value="WH_DNA-bd_sf"/>
</dbReference>
<feature type="zinc finger region" description="UBR-type" evidence="8">
    <location>
        <begin position="87"/>
        <end position="159"/>
    </location>
</feature>
<feature type="region of interest" description="Disordered" evidence="10">
    <location>
        <begin position="1907"/>
        <end position="1934"/>
    </location>
</feature>
<dbReference type="GO" id="GO:0061630">
    <property type="term" value="F:ubiquitin protein ligase activity"/>
    <property type="evidence" value="ECO:0007669"/>
    <property type="project" value="UniProtKB-UniRule"/>
</dbReference>
<comment type="catalytic activity">
    <reaction evidence="1 9">
        <text>S-ubiquitinyl-[E2 ubiquitin-conjugating enzyme]-L-cysteine + [acceptor protein]-L-lysine = [E2 ubiquitin-conjugating enzyme]-L-cysteine + N(6)-ubiquitinyl-[acceptor protein]-L-lysine.</text>
        <dbReference type="EC" id="2.3.2.27"/>
    </reaction>
</comment>
<dbReference type="GO" id="GO:0071596">
    <property type="term" value="P:ubiquitin-dependent protein catabolic process via the N-end rule pathway"/>
    <property type="evidence" value="ECO:0007669"/>
    <property type="project" value="UniProtKB-UniRule"/>
</dbReference>
<evidence type="ECO:0000256" key="10">
    <source>
        <dbReference type="SAM" id="MobiDB-lite"/>
    </source>
</evidence>
<feature type="compositionally biased region" description="Low complexity" evidence="10">
    <location>
        <begin position="1648"/>
        <end position="1671"/>
    </location>
</feature>
<feature type="compositionally biased region" description="Low complexity" evidence="10">
    <location>
        <begin position="1619"/>
        <end position="1632"/>
    </location>
</feature>
<feature type="region of interest" description="Disordered" evidence="10">
    <location>
        <begin position="2054"/>
        <end position="2074"/>
    </location>
</feature>
<feature type="domain" description="UBR-type" evidence="11">
    <location>
        <begin position="87"/>
        <end position="159"/>
    </location>
</feature>
<proteinExistence type="inferred from homology"/>
<dbReference type="PROSITE" id="PS51157">
    <property type="entry name" value="ZF_UBR"/>
    <property type="match status" value="1"/>
</dbReference>
<dbReference type="CDD" id="cd19673">
    <property type="entry name" value="UBR-box_UBR3"/>
    <property type="match status" value="1"/>
</dbReference>
<keyword evidence="2 9" id="KW-0808">Transferase</keyword>
<keyword evidence="3 9" id="KW-0479">Metal-binding</keyword>
<dbReference type="Proteomes" id="UP001217918">
    <property type="component" value="Unassembled WGS sequence"/>
</dbReference>
<gene>
    <name evidence="12" type="ORF">P8C59_007205</name>
</gene>
<comment type="caution">
    <text evidence="12">The sequence shown here is derived from an EMBL/GenBank/DDBJ whole genome shotgun (WGS) entry which is preliminary data.</text>
</comment>
<accession>A0AAD9I7X6</accession>
<sequence length="2243" mass="252344">MESSMSTQEQQLCQFLMKLPSDYKYRYTEEASRDLLINLFWSMAAGKAEYMSLFFPQGAAFRHGNLRLKEAQGAVEGAEYTEAARGKACGHIFMAGEASYACRTCSTDDTCCLCSKCFDATDHTGHMVRISISPGNSGCCDCGDPEAWKKPMFCTIHSLWEGEMSKGKGRLPQELPEDLRTSIRMTIGRVFDYMCDVISCSPEQLRQVKTVESIEQDERMSRLSSAYCGGDVGNPEEYAVLLWNDEKHTIVDVRDQVARACRTTGAEGMMRAYETDAIGRSLIKFDSDIRKLLQVAAVLEKIRVTVTIRSSRDTFREQMCGTMIEWLRDISGCTVGSDERILLTAVCEEMLKPWRKGSPATHAVVGKDGIDDEDFIERDERGDVPYFYFIAQQHRLLRQTRMAAQQQGVTDRASDEDDEDDEADEADEDDEDGPPSSGGMDEDGDEETRTEFYFAEDVDTVMPDWEDDQALETAEATAAGFPPPPPPPPPPHPAGASRGTVRERELTPSDSDTAEPLVAPAVYAKTHLEIPKTPGLSKGQPVPPPHPGQYWLITPAGYVDQDDIPVSESIFERVRLDWLVLFDLRMWKKVRNDLRSLYISTVVTIPAFKRVLGLRFAGLYTTLAQLYLIGDREPDHSIINISLQMLTTPSITAEVVERGNFLTSLMAILYTFLTTRQVGHPWDVASNAVLDFDKGSVTNRRMYHFFQDLKYLFGSAHVQERLRVEERYMMQFLDLVKLHQGICPNVRAVGEHVEYETDGWIGASLVTREINRLCRQFSESFRNAREEDGDHVMRAIRTAAKAVIINSIGAERARFAEGEIKDEVRFKSLSDFEFEPDVDRFEVVRFVVEDQPISFHHALHYTLSWLIECGKSMPVGQLKALLTFTTQELAMRPRSMGKKQWPRREFGPEDHLVAAFDYPLRVCAWLAQMKAGMWVRNGLSLRHQAGTYRGVGQRDVSHHRDIFLLQVALVVCNPSRILASAVDRFGMEKWVKGIFEQKSQAQDDVQHLDVIEDMVHLLIVLLSDRTSLMPSDQESSSHVLSMRRDITHVLCFKPLSFNDICNKLPDRFQEQEDFHRILDDMTTFKSPEGLSDVGTFELKAQYIRDVDPYIAHYNKNQREESEMAWRKLMAKTSGKRVEDVVFEPTLRPISSGVFAGLARFTGTGMFAQIVYYALLYALVSSRLTPTVPLTRVETFLQVVLHLMLLAISEDRSQDGSQEPSFVRHALMRHARSNFMPDAPQAKTIAALLNLMAAKDEYKACHAKIGLILERMRQKRPHHFETAYHHLGLPVDRVNTSAPAYKSAGEEREKKKRAALDRQAKVMAQFQAQQKSFMENQGDVNWGDVDDLEDEELPPAEEHKNFWKYPSGTCILCQEDTDDRRLYGTFAFISQSHILRQTDFQDGDFVREVFNTPENLDRSAEAMRPFGVAHENRQMVEKVNAAGEIFLAERQAIGKGFPAKLSRSGPVAIGCGHMMHYRCFETYFDATVRRHGQQIARHAPEDVRRHEFVCPLCKALGNAFLPIIWRGQEESYPGPLQSSAAPFSDFLEAQMHSAYYTLGAARPPDQVQDAFAAYASSMMTTNLAERSSQLLDDAWVDVRARPRSTGTAHGETTLASTYPAVSASESSTASASARPGTTADDDDDDDNSNNDNGSSSNNNNNHNNNNNNKNNSIVRELVAVYRRLRETLRKNGLRSRHEPPTRLSETPSEELQGSDVLARCVGYSISAVEIQQRGVEAEYGATFLEKIPDQVLIQLRILAETVRSYIAVGGLREAGENHIDQEYRRDSERQHCQLFMAQYLGEETELTHSPMDSYRPLLSEDPFVFLCECVFGVKEAQKMEIAHLVRLCYLAEITKVVYQLGRNMPAMGWVQRLADRPQDMDPALANFAAFCEAVFRLDVDATSGHSAFSHEPSSSSSWSSSAVQARSWPPSGENRAFDQPGMDSWEAWYSFVQKYALVFLRKSVVMLYTCFGVDFNSRVSPNPEQKELDRLTEALRVPSFDEMVTALTPLGPQAGWSSPDTLKMVGGWVQHQASWSSVLLSSGAAAAAAAAASSSSSSDASSSDGGPEQNLELPPSAMVSHPGIFELVGLPRNYDTLIELCTRRRCPTKGKDVSDPMMCLFCGDVFCGQAICCTKDEKIGRGRPIRIGGAQQHLKKCQKNIGLFINIRKCCVFYLHRGSGAFGTAPYIDKYGEVDMHLRHGRQLHLHQRRYDSMLRSLWLGHGIPSFIARRLEADINNGGWETI</sequence>
<dbReference type="GO" id="GO:0005737">
    <property type="term" value="C:cytoplasm"/>
    <property type="evidence" value="ECO:0007669"/>
    <property type="project" value="TreeGrafter"/>
</dbReference>
<keyword evidence="4 9" id="KW-0863">Zinc-finger</keyword>
<evidence type="ECO:0000313" key="13">
    <source>
        <dbReference type="Proteomes" id="UP001217918"/>
    </source>
</evidence>
<protein>
    <recommendedName>
        <fullName evidence="9">E3 ubiquitin-protein ligase</fullName>
        <ecNumber evidence="9">2.3.2.27</ecNumber>
    </recommendedName>
</protein>
<dbReference type="PANTHER" id="PTHR21497">
    <property type="entry name" value="UBIQUITIN LIGASE E3 ALPHA-RELATED"/>
    <property type="match status" value="1"/>
</dbReference>
<dbReference type="CDD" id="cd16482">
    <property type="entry name" value="RING-H2_UBR1-like"/>
    <property type="match status" value="1"/>
</dbReference>
<dbReference type="Pfam" id="PF22960">
    <property type="entry name" value="WHD_UBR1"/>
    <property type="match status" value="1"/>
</dbReference>
<dbReference type="Gene3D" id="2.10.110.30">
    <property type="match status" value="1"/>
</dbReference>
<evidence type="ECO:0000256" key="2">
    <source>
        <dbReference type="ARBA" id="ARBA00022679"/>
    </source>
</evidence>
<evidence type="ECO:0000256" key="1">
    <source>
        <dbReference type="ARBA" id="ARBA00000900"/>
    </source>
</evidence>
<keyword evidence="6 9" id="KW-0862">Zinc</keyword>
<feature type="compositionally biased region" description="Low complexity" evidence="10">
    <location>
        <begin position="1907"/>
        <end position="1926"/>
    </location>
</feature>
<feature type="compositionally biased region" description="Acidic residues" evidence="10">
    <location>
        <begin position="414"/>
        <end position="433"/>
    </location>
</feature>
<dbReference type="Pfam" id="PF18995">
    <property type="entry name" value="PRT6_C"/>
    <property type="match status" value="1"/>
</dbReference>
<dbReference type="InterPro" id="IPR003126">
    <property type="entry name" value="Znf_UBR"/>
</dbReference>
<evidence type="ECO:0000256" key="3">
    <source>
        <dbReference type="ARBA" id="ARBA00022723"/>
    </source>
</evidence>
<comment type="similarity">
    <text evidence="7 9">Belongs to the E3 ubiquitin-protein ligase UBR1-like family.</text>
</comment>
<evidence type="ECO:0000256" key="4">
    <source>
        <dbReference type="ARBA" id="ARBA00022771"/>
    </source>
</evidence>
<dbReference type="GO" id="GO:0008270">
    <property type="term" value="F:zinc ion binding"/>
    <property type="evidence" value="ECO:0007669"/>
    <property type="project" value="UniProtKB-UniRule"/>
</dbReference>